<evidence type="ECO:0000256" key="6">
    <source>
        <dbReference type="ARBA" id="ARBA00035197"/>
    </source>
</evidence>
<dbReference type="NCBIfam" id="TIGR00060">
    <property type="entry name" value="L18_bact"/>
    <property type="match status" value="1"/>
</dbReference>
<name>A0A0H4T7N9_9BACT</name>
<evidence type="ECO:0000256" key="4">
    <source>
        <dbReference type="ARBA" id="ARBA00022980"/>
    </source>
</evidence>
<dbReference type="GO" id="GO:0003735">
    <property type="term" value="F:structural constituent of ribosome"/>
    <property type="evidence" value="ECO:0007669"/>
    <property type="project" value="InterPro"/>
</dbReference>
<evidence type="ECO:0000256" key="5">
    <source>
        <dbReference type="ARBA" id="ARBA00023274"/>
    </source>
</evidence>
<dbReference type="GO" id="GO:0022625">
    <property type="term" value="C:cytosolic large ribosomal subunit"/>
    <property type="evidence" value="ECO:0007669"/>
    <property type="project" value="TreeGrafter"/>
</dbReference>
<keyword evidence="2 7" id="KW-0699">rRNA-binding</keyword>
<gene>
    <name evidence="7" type="primary">rplR</name>
</gene>
<organism evidence="8">
    <name type="scientific">uncultured Parcubacteria bacterium Rifle_16ft_4_minimus_37647</name>
    <dbReference type="NCBI Taxonomy" id="1665140"/>
    <lineage>
        <taxon>Bacteria</taxon>
        <taxon>Candidatus Parcubacteria</taxon>
        <taxon>environmental samples</taxon>
    </lineage>
</organism>
<evidence type="ECO:0000256" key="3">
    <source>
        <dbReference type="ARBA" id="ARBA00022884"/>
    </source>
</evidence>
<dbReference type="Pfam" id="PF00861">
    <property type="entry name" value="Ribosomal_L18p"/>
    <property type="match status" value="1"/>
</dbReference>
<keyword evidence="4 7" id="KW-0689">Ribosomal protein</keyword>
<dbReference type="GO" id="GO:0006412">
    <property type="term" value="P:translation"/>
    <property type="evidence" value="ECO:0007669"/>
    <property type="project" value="UniProtKB-UniRule"/>
</dbReference>
<keyword evidence="3 7" id="KW-0694">RNA-binding</keyword>
<reference evidence="8" key="1">
    <citation type="journal article" date="2015" name="ISME J.">
        <title>Aquifer environment selects for microbial species cohorts in sediment and groundwater.</title>
        <authorList>
            <person name="Hug L.A."/>
            <person name="Thomas B.C."/>
            <person name="Brown C.T."/>
            <person name="Frischkorn K.R."/>
            <person name="Williams K.H."/>
            <person name="Tringe S.G."/>
            <person name="Banfield J.F."/>
        </authorList>
    </citation>
    <scope>NUCLEOTIDE SEQUENCE</scope>
</reference>
<dbReference type="EMBL" id="KT007000">
    <property type="protein sequence ID" value="AKQ02482.1"/>
    <property type="molecule type" value="Genomic_DNA"/>
</dbReference>
<dbReference type="InterPro" id="IPR004389">
    <property type="entry name" value="Ribosomal_uL18_bac-type"/>
</dbReference>
<dbReference type="PANTHER" id="PTHR12899">
    <property type="entry name" value="39S RIBOSOMAL PROTEIN L18, MITOCHONDRIAL"/>
    <property type="match status" value="1"/>
</dbReference>
<evidence type="ECO:0000313" key="8">
    <source>
        <dbReference type="EMBL" id="AKQ02482.1"/>
    </source>
</evidence>
<comment type="function">
    <text evidence="7">This is one of the proteins that bind and probably mediate the attachment of the 5S RNA into the large ribosomal subunit, where it forms part of the central protuberance.</text>
</comment>
<dbReference type="PANTHER" id="PTHR12899:SF3">
    <property type="entry name" value="LARGE RIBOSOMAL SUBUNIT PROTEIN UL18M"/>
    <property type="match status" value="1"/>
</dbReference>
<evidence type="ECO:0000256" key="7">
    <source>
        <dbReference type="HAMAP-Rule" id="MF_01337"/>
    </source>
</evidence>
<dbReference type="InterPro" id="IPR005484">
    <property type="entry name" value="Ribosomal_uL18_bac/plant/anim"/>
</dbReference>
<evidence type="ECO:0000256" key="1">
    <source>
        <dbReference type="ARBA" id="ARBA00007116"/>
    </source>
</evidence>
<dbReference type="SUPFAM" id="SSF53137">
    <property type="entry name" value="Translational machinery components"/>
    <property type="match status" value="1"/>
</dbReference>
<dbReference type="InterPro" id="IPR057268">
    <property type="entry name" value="Ribosomal_L18"/>
</dbReference>
<comment type="similarity">
    <text evidence="1 7">Belongs to the universal ribosomal protein uL18 family.</text>
</comment>
<dbReference type="CDD" id="cd00432">
    <property type="entry name" value="Ribosomal_L18_L5e"/>
    <property type="match status" value="1"/>
</dbReference>
<proteinExistence type="inferred from homology"/>
<dbReference type="GO" id="GO:0008097">
    <property type="term" value="F:5S rRNA binding"/>
    <property type="evidence" value="ECO:0007669"/>
    <property type="project" value="TreeGrafter"/>
</dbReference>
<dbReference type="Gene3D" id="3.30.420.100">
    <property type="match status" value="1"/>
</dbReference>
<evidence type="ECO:0000256" key="2">
    <source>
        <dbReference type="ARBA" id="ARBA00022730"/>
    </source>
</evidence>
<dbReference type="AlphaFoldDB" id="A0A0H4T7N9"/>
<accession>A0A0H4T7N9</accession>
<sequence length="116" mass="13117">MTPRIKQNREQRIRRSRAKAFGTLKKPRLSVYRSNKNLSLQLIDDESGKTIVAASTRELKNDKMSKSEQALAVGELLAKKAKDAKITSAIFDRRFYKYHGRVKAVAEGARRGGLNL</sequence>
<dbReference type="HAMAP" id="MF_01337_B">
    <property type="entry name" value="Ribosomal_uL18_B"/>
    <property type="match status" value="1"/>
</dbReference>
<comment type="subunit">
    <text evidence="7">Part of the 50S ribosomal subunit; part of the 5S rRNA/L5/L18/L25 subcomplex. Contacts the 5S and 23S rRNAs.</text>
</comment>
<protein>
    <recommendedName>
        <fullName evidence="6 7">Large ribosomal subunit protein uL18</fullName>
    </recommendedName>
</protein>
<keyword evidence="5 7" id="KW-0687">Ribonucleoprotein</keyword>